<dbReference type="KEGG" id="reo:HUE58_01675"/>
<accession>A0A6N0HNM7</accession>
<keyword evidence="2" id="KW-1185">Reference proteome</keyword>
<protein>
    <submittedName>
        <fullName evidence="1">Uncharacterized protein</fullName>
    </submittedName>
</protein>
<organism evidence="1 2">
    <name type="scientific">Candidatus Ruthia endofausta</name>
    <dbReference type="NCBI Taxonomy" id="2738852"/>
    <lineage>
        <taxon>Bacteria</taxon>
        <taxon>Pseudomonadati</taxon>
        <taxon>Pseudomonadota</taxon>
        <taxon>Gammaproteobacteria</taxon>
        <taxon>Candidatus Pseudothioglobaceae</taxon>
        <taxon>Candidatus Ruthturnera</taxon>
    </lineage>
</organism>
<dbReference type="AlphaFoldDB" id="A0A6N0HNM7"/>
<sequence length="56" mass="6553">MVVAETIGNFTVFIWVKLWPVSTDEVVIIRDLVEFWRFFNPDYAQGDAFGMAYFSL</sequence>
<gene>
    <name evidence="1" type="ORF">HUE58_01675</name>
</gene>
<evidence type="ECO:0000313" key="2">
    <source>
        <dbReference type="Proteomes" id="UP000509429"/>
    </source>
</evidence>
<name>A0A6N0HNM7_9GAMM</name>
<proteinExistence type="predicted"/>
<dbReference type="RefSeq" id="WP_174605350.1">
    <property type="nucleotide sequence ID" value="NZ_CP054490.1"/>
</dbReference>
<dbReference type="Proteomes" id="UP000509429">
    <property type="component" value="Chromosome"/>
</dbReference>
<dbReference type="EMBL" id="CP054490">
    <property type="protein sequence ID" value="QKQ23910.1"/>
    <property type="molecule type" value="Genomic_DNA"/>
</dbReference>
<reference evidence="1 2" key="1">
    <citation type="submission" date="2020-05" db="EMBL/GenBank/DDBJ databases">
        <title>Horizontal transmission and recombination maintain forever young bacterial symbiont genomes.</title>
        <authorList>
            <person name="Russell S.L."/>
            <person name="Pepper-Tunick E."/>
            <person name="Svedberg J."/>
            <person name="Byrne A."/>
            <person name="Ruelas Castillo J."/>
            <person name="Vollmers C."/>
            <person name="Beinart R.A."/>
            <person name="Corbett-Detig R."/>
        </authorList>
    </citation>
    <scope>NUCLEOTIDE SEQUENCE [LARGE SCALE GENOMIC DNA]</scope>
    <source>
        <strain evidence="1">JDF_Ridge</strain>
    </source>
</reference>
<evidence type="ECO:0000313" key="1">
    <source>
        <dbReference type="EMBL" id="QKQ23910.1"/>
    </source>
</evidence>